<keyword evidence="2" id="KW-1185">Reference proteome</keyword>
<dbReference type="STRING" id="641691.SAMN05421636_104461"/>
<dbReference type="RefSeq" id="WP_091868161.1">
    <property type="nucleotide sequence ID" value="NZ_FNAO01000004.1"/>
</dbReference>
<protein>
    <submittedName>
        <fullName evidence="1">Uncharacterized protein</fullName>
    </submittedName>
</protein>
<accession>A0A1G7C8B6</accession>
<dbReference type="Proteomes" id="UP000199109">
    <property type="component" value="Unassembled WGS sequence"/>
</dbReference>
<dbReference type="Gene3D" id="2.40.160.10">
    <property type="entry name" value="Porin"/>
    <property type="match status" value="1"/>
</dbReference>
<evidence type="ECO:0000313" key="1">
    <source>
        <dbReference type="EMBL" id="SDE35622.1"/>
    </source>
</evidence>
<name>A0A1G7C8B6_9FLAO</name>
<reference evidence="1 2" key="1">
    <citation type="submission" date="2016-10" db="EMBL/GenBank/DDBJ databases">
        <authorList>
            <person name="de Groot N.N."/>
        </authorList>
    </citation>
    <scope>NUCLEOTIDE SEQUENCE [LARGE SCALE GENOMIC DNA]</scope>
    <source>
        <strain evidence="1 2">DSM 23421</strain>
    </source>
</reference>
<proteinExistence type="predicted"/>
<evidence type="ECO:0000313" key="2">
    <source>
        <dbReference type="Proteomes" id="UP000199109"/>
    </source>
</evidence>
<gene>
    <name evidence="1" type="ORF">SAMN05421636_104461</name>
</gene>
<dbReference type="OrthoDB" id="106501at2"/>
<dbReference type="InterPro" id="IPR023614">
    <property type="entry name" value="Porin_dom_sf"/>
</dbReference>
<dbReference type="AlphaFoldDB" id="A0A1G7C8B6"/>
<dbReference type="EMBL" id="FNAO01000004">
    <property type="protein sequence ID" value="SDE35622.1"/>
    <property type="molecule type" value="Genomic_DNA"/>
</dbReference>
<organism evidence="1 2">
    <name type="scientific">Pricia antarctica</name>
    <dbReference type="NCBI Taxonomy" id="641691"/>
    <lineage>
        <taxon>Bacteria</taxon>
        <taxon>Pseudomonadati</taxon>
        <taxon>Bacteroidota</taxon>
        <taxon>Flavobacteriia</taxon>
        <taxon>Flavobacteriales</taxon>
        <taxon>Flavobacteriaceae</taxon>
        <taxon>Pricia</taxon>
    </lineage>
</organism>
<sequence>MNDDGSVDFDSSGGDNNNAPAFGGRFGILPFANSTFEVGLSGYTGRAGDVSAFSNAKVTLFVIDLSYIKQTTFGIFDLKGQYNNQKVSDEVYPGTVITLQDFNNNTSASYLQLAYRFPDSNFELANRISNLNVPNEVVWGADQTRYTVTLDYWLNWNAVVKVGYDFINNDDNVLGVTFAMGL</sequence>
<dbReference type="SUPFAM" id="SSF56935">
    <property type="entry name" value="Porins"/>
    <property type="match status" value="1"/>
</dbReference>